<gene>
    <name evidence="6" type="ORF">RRG08_001478</name>
</gene>
<dbReference type="PANTHER" id="PTHR24373:SF398">
    <property type="entry name" value="LEUCINE-RICH REPEAT-CONTAINING G-PROTEIN COUPLED RECEPTOR 6"/>
    <property type="match status" value="1"/>
</dbReference>
<dbReference type="GO" id="GO:0005615">
    <property type="term" value="C:extracellular space"/>
    <property type="evidence" value="ECO:0007669"/>
    <property type="project" value="TreeGrafter"/>
</dbReference>
<feature type="compositionally biased region" description="Polar residues" evidence="4">
    <location>
        <begin position="133"/>
        <end position="147"/>
    </location>
</feature>
<dbReference type="Gene3D" id="3.40.50.10140">
    <property type="entry name" value="Toll/interleukin-1 receptor homology (TIR) domain"/>
    <property type="match status" value="1"/>
</dbReference>
<feature type="transmembrane region" description="Helical" evidence="5">
    <location>
        <begin position="953"/>
        <end position="977"/>
    </location>
</feature>
<evidence type="ECO:0000256" key="2">
    <source>
        <dbReference type="ARBA" id="ARBA00022729"/>
    </source>
</evidence>
<evidence type="ECO:0000256" key="1">
    <source>
        <dbReference type="ARBA" id="ARBA00022614"/>
    </source>
</evidence>
<dbReference type="InterPro" id="IPR032675">
    <property type="entry name" value="LRR_dom_sf"/>
</dbReference>
<dbReference type="InterPro" id="IPR001611">
    <property type="entry name" value="Leu-rich_rpt"/>
</dbReference>
<feature type="transmembrane region" description="Helical" evidence="5">
    <location>
        <begin position="6"/>
        <end position="23"/>
    </location>
</feature>
<reference evidence="6" key="1">
    <citation type="journal article" date="2023" name="G3 (Bethesda)">
        <title>A reference genome for the long-term kleptoplast-retaining sea slug Elysia crispata morphotype clarki.</title>
        <authorList>
            <person name="Eastman K.E."/>
            <person name="Pendleton A.L."/>
            <person name="Shaikh M.A."/>
            <person name="Suttiyut T."/>
            <person name="Ogas R."/>
            <person name="Tomko P."/>
            <person name="Gavelis G."/>
            <person name="Widhalm J.R."/>
            <person name="Wisecaver J.H."/>
        </authorList>
    </citation>
    <scope>NUCLEOTIDE SEQUENCE</scope>
    <source>
        <strain evidence="6">ECLA1</strain>
    </source>
</reference>
<evidence type="ECO:0000256" key="4">
    <source>
        <dbReference type="SAM" id="MobiDB-lite"/>
    </source>
</evidence>
<feature type="region of interest" description="Disordered" evidence="4">
    <location>
        <begin position="1112"/>
        <end position="1142"/>
    </location>
</feature>
<keyword evidence="2" id="KW-0732">Signal</keyword>
<proteinExistence type="predicted"/>
<dbReference type="InterPro" id="IPR035897">
    <property type="entry name" value="Toll_tir_struct_dom_sf"/>
</dbReference>
<dbReference type="Pfam" id="PF13855">
    <property type="entry name" value="LRR_8"/>
    <property type="match status" value="3"/>
</dbReference>
<sequence length="1197" mass="137022">YSAASWLFVIRLIFWWVIIKFETMASVSEALLVTVLFFLGMCLNSVRSDNQEEPVKFSVASQTLRSFNQHETSNPSSSNDSLDLRTAKHQRLNESFREPLVLSNHRKPSGRSSANLRDIKQLKTPKPPFRSLEFSNQHKQTASSSDNLVYASQRKHPPSPTKSLDFSNRHYGASTSSGDFSTSENSHVLPNFSKDLIRPHLSRSRKNFCPKHCRCTYCQDRTIYTVDCSNRGLRKIPDLPQTSRNVYLQNNDIEDVACRKMEHLKNLKELNLSQNGRIKLFTCSFATVNSLERLWLARSNLGSLPIGIFHSLRHLLELDLSENIITDLEAQLFSNMHELMSLNLSQNRLGRVRNNTFQGLGALVFLSLKENLLYYLAGTFETDAFQGLTSLKSLHLEGNQPNFREDLIYPDQALTRVPTLEYLWLDGFPRRLGPGFLSLRNISHLTFGSEHTGGYCAMSSKIPPDFFSDIATEMPLYLNLSFCDIRYIPPKLFNSLPTIHTLDLTSNHHMTMDLFENGSKGLENSTLTVLNITFHSYNYSGCDVVKKTTFQHLKRTNLKVLVVESCKLVNIDPTAIFDLPQTVEYISLHDNRFLEAFFLWSMIRLRNLKDLIMSRQLHFTLKRSPNSSHIPFSFGLNRSESERNRSDLIWPDIKNRVSRALNSTQNPIGKTPVKRELGIWSVFDIFSISPETSFNNVQTVPFLLPQRLELLDLSDIKLPYDIPRTEFINNYVLKYLDLSANIIKNFNGPLYGLPSLEYLDLSRNYCLQVKPLFFSQLQSLRTLLLYQNILGGSLSADSAGVTFSKLALLQNLDLSSNVIKDLPEMLFKNNVNLKVLNLSNNALSCLRPSFAYNSKLEILDLSNNLLTGLSQQTCTQLLDIKETNSKFSVHISGNNKFLCNCDTLHFLKFLLDQPAIFENVASFSCKTDNGTRVTYSGLPELLPQLVLICVNQVIFVSVLSVFSMMLGSLAVCSLYHYKRWQWKYLFYLSRNTLHIGSTHINFRPAAHAFVTYDQDNSRLRYLMRHLILPRLHQLGVSTVLGETDFGGGPLYNSIAGAVTSTNKTLVFFSEDIFQEFKRQTEVNLAIMHELHLRRPVLVPVILLKPEELSVTRHRHTENSQSRDVDAVPEDNQPSRRRTPRVRRRTRVVDDFARFKDLLTHFPPEIAVFLRGQVHRCLVYSEDTEHFWLALKNAIMDE</sequence>
<keyword evidence="1" id="KW-0433">Leucine-rich repeat</keyword>
<dbReference type="PROSITE" id="PS51450">
    <property type="entry name" value="LRR"/>
    <property type="match status" value="4"/>
</dbReference>
<protein>
    <submittedName>
        <fullName evidence="6">Uncharacterized protein</fullName>
    </submittedName>
</protein>
<dbReference type="EMBL" id="JAWDGP010000362">
    <property type="protein sequence ID" value="KAK3801167.1"/>
    <property type="molecule type" value="Genomic_DNA"/>
</dbReference>
<keyword evidence="5" id="KW-1133">Transmembrane helix</keyword>
<feature type="compositionally biased region" description="Basic and acidic residues" evidence="4">
    <location>
        <begin position="1112"/>
        <end position="1125"/>
    </location>
</feature>
<organism evidence="6 7">
    <name type="scientific">Elysia crispata</name>
    <name type="common">lettuce slug</name>
    <dbReference type="NCBI Taxonomy" id="231223"/>
    <lineage>
        <taxon>Eukaryota</taxon>
        <taxon>Metazoa</taxon>
        <taxon>Spiralia</taxon>
        <taxon>Lophotrochozoa</taxon>
        <taxon>Mollusca</taxon>
        <taxon>Gastropoda</taxon>
        <taxon>Heterobranchia</taxon>
        <taxon>Euthyneura</taxon>
        <taxon>Panpulmonata</taxon>
        <taxon>Sacoglossa</taxon>
        <taxon>Placobranchoidea</taxon>
        <taxon>Plakobranchidae</taxon>
        <taxon>Elysia</taxon>
    </lineage>
</organism>
<dbReference type="InterPro" id="IPR050328">
    <property type="entry name" value="Dev_Immune_Receptor"/>
</dbReference>
<evidence type="ECO:0000256" key="3">
    <source>
        <dbReference type="ARBA" id="ARBA00022737"/>
    </source>
</evidence>
<dbReference type="SUPFAM" id="SSF52058">
    <property type="entry name" value="L domain-like"/>
    <property type="match status" value="2"/>
</dbReference>
<evidence type="ECO:0000313" key="6">
    <source>
        <dbReference type="EMBL" id="KAK3801167.1"/>
    </source>
</evidence>
<dbReference type="InterPro" id="IPR003591">
    <property type="entry name" value="Leu-rich_rpt_typical-subtyp"/>
</dbReference>
<keyword evidence="3" id="KW-0677">Repeat</keyword>
<feature type="non-terminal residue" evidence="6">
    <location>
        <position position="1"/>
    </location>
</feature>
<dbReference type="SUPFAM" id="SSF52200">
    <property type="entry name" value="Toll/Interleukin receptor TIR domain"/>
    <property type="match status" value="1"/>
</dbReference>
<dbReference type="Gene3D" id="3.80.10.10">
    <property type="entry name" value="Ribonuclease Inhibitor"/>
    <property type="match status" value="4"/>
</dbReference>
<keyword evidence="7" id="KW-1185">Reference proteome</keyword>
<evidence type="ECO:0000313" key="7">
    <source>
        <dbReference type="Proteomes" id="UP001283361"/>
    </source>
</evidence>
<keyword evidence="5" id="KW-0812">Transmembrane</keyword>
<keyword evidence="5" id="KW-0472">Membrane</keyword>
<feature type="region of interest" description="Disordered" evidence="4">
    <location>
        <begin position="97"/>
        <end position="170"/>
    </location>
</feature>
<dbReference type="PANTHER" id="PTHR24373">
    <property type="entry name" value="SLIT RELATED LEUCINE-RICH REPEAT NEURONAL PROTEIN"/>
    <property type="match status" value="1"/>
</dbReference>
<dbReference type="GO" id="GO:0031012">
    <property type="term" value="C:extracellular matrix"/>
    <property type="evidence" value="ECO:0007669"/>
    <property type="project" value="TreeGrafter"/>
</dbReference>
<evidence type="ECO:0000256" key="5">
    <source>
        <dbReference type="SAM" id="Phobius"/>
    </source>
</evidence>
<dbReference type="Proteomes" id="UP001283361">
    <property type="component" value="Unassembled WGS sequence"/>
</dbReference>
<accession>A0AAE1EBR5</accession>
<name>A0AAE1EBR5_9GAST</name>
<dbReference type="AlphaFoldDB" id="A0AAE1EBR5"/>
<comment type="caution">
    <text evidence="6">The sequence shown here is derived from an EMBL/GenBank/DDBJ whole genome shotgun (WGS) entry which is preliminary data.</text>
</comment>
<dbReference type="SMART" id="SM00369">
    <property type="entry name" value="LRR_TYP"/>
    <property type="match status" value="8"/>
</dbReference>